<sequence>MALKVGIFGLFIVLSVLADRSSGGPYFEDDIGEFPVDASDYSDNTLEDLMQVAQQKRSPYVYVFRRGCIRRDGNCDHRPNECCYSSSCRCNLWGSNCRCQRMGLFQKWG</sequence>
<feature type="signal peptide" evidence="4">
    <location>
        <begin position="1"/>
        <end position="18"/>
    </location>
</feature>
<keyword evidence="6" id="KW-1185">Reference proteome</keyword>
<dbReference type="SUPFAM" id="SSF57059">
    <property type="entry name" value="omega toxin-like"/>
    <property type="match status" value="1"/>
</dbReference>
<evidence type="ECO:0008006" key="7">
    <source>
        <dbReference type="Google" id="ProtNLM"/>
    </source>
</evidence>
<evidence type="ECO:0000256" key="1">
    <source>
        <dbReference type="ARBA" id="ARBA00004613"/>
    </source>
</evidence>
<dbReference type="InterPro" id="IPR004169">
    <property type="entry name" value="Spidertoxin"/>
</dbReference>
<dbReference type="CDD" id="cd12960">
    <property type="entry name" value="Spider_toxin"/>
    <property type="match status" value="1"/>
</dbReference>
<protein>
    <recommendedName>
        <fullName evidence="7">U8-agatoxin-Ao1a</fullName>
    </recommendedName>
</protein>
<reference evidence="5" key="2">
    <citation type="submission" date="2023-03" db="EMBL/GenBank/DDBJ databases">
        <authorList>
            <person name="Inwood S.N."/>
            <person name="Skelly J.G."/>
            <person name="Guhlin J."/>
            <person name="Harrop T.W.R."/>
            <person name="Goldson S.G."/>
            <person name="Dearden P.K."/>
        </authorList>
    </citation>
    <scope>NUCLEOTIDE SEQUENCE</scope>
    <source>
        <strain evidence="5">Irish</strain>
        <tissue evidence="5">Whole body</tissue>
    </source>
</reference>
<proteinExistence type="predicted"/>
<feature type="chain" id="PRO_5041330229" description="U8-agatoxin-Ao1a" evidence="4">
    <location>
        <begin position="19"/>
        <end position="109"/>
    </location>
</feature>
<dbReference type="EMBL" id="JAQQBS010000001">
    <property type="protein sequence ID" value="KAK0175809.1"/>
    <property type="molecule type" value="Genomic_DNA"/>
</dbReference>
<comment type="caution">
    <text evidence="5">The sequence shown here is derived from an EMBL/GenBank/DDBJ whole genome shotgun (WGS) entry which is preliminary data.</text>
</comment>
<accession>A0AA39KW04</accession>
<organism evidence="5 6">
    <name type="scientific">Microctonus aethiopoides</name>
    <dbReference type="NCBI Taxonomy" id="144406"/>
    <lineage>
        <taxon>Eukaryota</taxon>
        <taxon>Metazoa</taxon>
        <taxon>Ecdysozoa</taxon>
        <taxon>Arthropoda</taxon>
        <taxon>Hexapoda</taxon>
        <taxon>Insecta</taxon>
        <taxon>Pterygota</taxon>
        <taxon>Neoptera</taxon>
        <taxon>Endopterygota</taxon>
        <taxon>Hymenoptera</taxon>
        <taxon>Apocrita</taxon>
        <taxon>Ichneumonoidea</taxon>
        <taxon>Braconidae</taxon>
        <taxon>Euphorinae</taxon>
        <taxon>Microctonus</taxon>
    </lineage>
</organism>
<gene>
    <name evidence="5" type="ORF">PV328_000012</name>
</gene>
<evidence type="ECO:0000256" key="2">
    <source>
        <dbReference type="ARBA" id="ARBA00022525"/>
    </source>
</evidence>
<dbReference type="Pfam" id="PF02819">
    <property type="entry name" value="Toxin_9"/>
    <property type="match status" value="1"/>
</dbReference>
<evidence type="ECO:0000313" key="6">
    <source>
        <dbReference type="Proteomes" id="UP001168990"/>
    </source>
</evidence>
<evidence type="ECO:0000313" key="5">
    <source>
        <dbReference type="EMBL" id="KAK0175809.1"/>
    </source>
</evidence>
<dbReference type="GO" id="GO:0005576">
    <property type="term" value="C:extracellular region"/>
    <property type="evidence" value="ECO:0007669"/>
    <property type="project" value="UniProtKB-SubCell"/>
</dbReference>
<reference evidence="5" key="1">
    <citation type="journal article" date="2023" name="bioRxiv">
        <title>Scaffold-level genome assemblies of two parasitoid biocontrol wasps reveal the parthenogenesis mechanism and an associated novel virus.</title>
        <authorList>
            <person name="Inwood S."/>
            <person name="Skelly J."/>
            <person name="Guhlin J."/>
            <person name="Harrop T."/>
            <person name="Goldson S."/>
            <person name="Dearden P."/>
        </authorList>
    </citation>
    <scope>NUCLEOTIDE SEQUENCE</scope>
    <source>
        <strain evidence="5">Irish</strain>
        <tissue evidence="5">Whole body</tissue>
    </source>
</reference>
<dbReference type="GO" id="GO:0008200">
    <property type="term" value="F:ion channel inhibitor activity"/>
    <property type="evidence" value="ECO:0007669"/>
    <property type="project" value="InterPro"/>
</dbReference>
<evidence type="ECO:0000256" key="3">
    <source>
        <dbReference type="ARBA" id="ARBA00023157"/>
    </source>
</evidence>
<evidence type="ECO:0000256" key="4">
    <source>
        <dbReference type="SAM" id="SignalP"/>
    </source>
</evidence>
<name>A0AA39KW04_9HYME</name>
<keyword evidence="2" id="KW-0964">Secreted</keyword>
<dbReference type="Gene3D" id="4.10.40.10">
    <property type="match status" value="1"/>
</dbReference>
<keyword evidence="3" id="KW-1015">Disulfide bond</keyword>
<dbReference type="Proteomes" id="UP001168990">
    <property type="component" value="Unassembled WGS sequence"/>
</dbReference>
<comment type="subcellular location">
    <subcellularLocation>
        <location evidence="1">Secreted</location>
    </subcellularLocation>
</comment>
<dbReference type="AlphaFoldDB" id="A0AA39KW04"/>
<dbReference type="SMR" id="A0AA39KW04"/>
<keyword evidence="4" id="KW-0732">Signal</keyword>